<dbReference type="AlphaFoldDB" id="A0A6J6AT93"/>
<organism evidence="1">
    <name type="scientific">freshwater metagenome</name>
    <dbReference type="NCBI Taxonomy" id="449393"/>
    <lineage>
        <taxon>unclassified sequences</taxon>
        <taxon>metagenomes</taxon>
        <taxon>ecological metagenomes</taxon>
    </lineage>
</organism>
<name>A0A6J6AT93_9ZZZZ</name>
<accession>A0A6J6AT93</accession>
<evidence type="ECO:0000313" key="1">
    <source>
        <dbReference type="EMBL" id="CAB4529567.1"/>
    </source>
</evidence>
<protein>
    <submittedName>
        <fullName evidence="1">Unannotated protein</fullName>
    </submittedName>
</protein>
<dbReference type="EMBL" id="CAEZSD010000003">
    <property type="protein sequence ID" value="CAB4529567.1"/>
    <property type="molecule type" value="Genomic_DNA"/>
</dbReference>
<sequence>MEILSFEGSKGSSRRKRSNKFIVVATVAALGFLGSTFAASISLNGGSNIEYGQGISTAVGCDTDIIVTPANTFNGTVFNLETITVLDSTTVTTSATVGLGACIGKKITFKVLNSSNSSLWTCDASIDSFSSGIVATAASGSPGCASTTFSVAGSGNNKGFAIRNTGTAIPASSVAKITLESQSK</sequence>
<reference evidence="1" key="1">
    <citation type="submission" date="2020-05" db="EMBL/GenBank/DDBJ databases">
        <authorList>
            <person name="Chiriac C."/>
            <person name="Salcher M."/>
            <person name="Ghai R."/>
            <person name="Kavagutti S V."/>
        </authorList>
    </citation>
    <scope>NUCLEOTIDE SEQUENCE</scope>
</reference>
<gene>
    <name evidence="1" type="ORF">UFOPK1399_00046</name>
</gene>
<proteinExistence type="predicted"/>